<feature type="signal peptide" evidence="2">
    <location>
        <begin position="1"/>
        <end position="28"/>
    </location>
</feature>
<protein>
    <recommendedName>
        <fullName evidence="4">Secreted protein</fullName>
    </recommendedName>
</protein>
<accession>A0A0A8YIC4</accession>
<evidence type="ECO:0008006" key="4">
    <source>
        <dbReference type="Google" id="ProtNLM"/>
    </source>
</evidence>
<evidence type="ECO:0000256" key="2">
    <source>
        <dbReference type="SAM" id="SignalP"/>
    </source>
</evidence>
<feature type="region of interest" description="Disordered" evidence="1">
    <location>
        <begin position="88"/>
        <end position="112"/>
    </location>
</feature>
<keyword evidence="2" id="KW-0732">Signal</keyword>
<reference evidence="3" key="2">
    <citation type="journal article" date="2015" name="Data Brief">
        <title>Shoot transcriptome of the giant reed, Arundo donax.</title>
        <authorList>
            <person name="Barrero R.A."/>
            <person name="Guerrero F.D."/>
            <person name="Moolhuijzen P."/>
            <person name="Goolsby J.A."/>
            <person name="Tidwell J."/>
            <person name="Bellgard S.E."/>
            <person name="Bellgard M.I."/>
        </authorList>
    </citation>
    <scope>NUCLEOTIDE SEQUENCE</scope>
    <source>
        <tissue evidence="3">Shoot tissue taken approximately 20 cm above the soil surface</tissue>
    </source>
</reference>
<sequence length="112" mass="11882">MVSELKIMVRILSLSLSLSLIDPHVALACFFPPSTIPSSWNRRSIGCRCSSSWQRSTSTPSPASAGVGSQSSTRTAVAAVLCGARRCRPSSPGNSTADILLSGSRSRCRRPM</sequence>
<dbReference type="EMBL" id="GBRH01272667">
    <property type="protein sequence ID" value="JAD25228.1"/>
    <property type="molecule type" value="Transcribed_RNA"/>
</dbReference>
<evidence type="ECO:0000313" key="3">
    <source>
        <dbReference type="EMBL" id="JAD25228.1"/>
    </source>
</evidence>
<dbReference type="AlphaFoldDB" id="A0A0A8YIC4"/>
<feature type="chain" id="PRO_5002061831" description="Secreted protein" evidence="2">
    <location>
        <begin position="29"/>
        <end position="112"/>
    </location>
</feature>
<evidence type="ECO:0000256" key="1">
    <source>
        <dbReference type="SAM" id="MobiDB-lite"/>
    </source>
</evidence>
<feature type="compositionally biased region" description="Low complexity" evidence="1">
    <location>
        <begin position="51"/>
        <end position="62"/>
    </location>
</feature>
<reference evidence="3" key="1">
    <citation type="submission" date="2014-09" db="EMBL/GenBank/DDBJ databases">
        <authorList>
            <person name="Magalhaes I.L.F."/>
            <person name="Oliveira U."/>
            <person name="Santos F.R."/>
            <person name="Vidigal T.H.D.A."/>
            <person name="Brescovit A.D."/>
            <person name="Santos A.J."/>
        </authorList>
    </citation>
    <scope>NUCLEOTIDE SEQUENCE</scope>
    <source>
        <tissue evidence="3">Shoot tissue taken approximately 20 cm above the soil surface</tissue>
    </source>
</reference>
<name>A0A0A8YIC4_ARUDO</name>
<proteinExistence type="predicted"/>
<organism evidence="3">
    <name type="scientific">Arundo donax</name>
    <name type="common">Giant reed</name>
    <name type="synonym">Donax arundinaceus</name>
    <dbReference type="NCBI Taxonomy" id="35708"/>
    <lineage>
        <taxon>Eukaryota</taxon>
        <taxon>Viridiplantae</taxon>
        <taxon>Streptophyta</taxon>
        <taxon>Embryophyta</taxon>
        <taxon>Tracheophyta</taxon>
        <taxon>Spermatophyta</taxon>
        <taxon>Magnoliopsida</taxon>
        <taxon>Liliopsida</taxon>
        <taxon>Poales</taxon>
        <taxon>Poaceae</taxon>
        <taxon>PACMAD clade</taxon>
        <taxon>Arundinoideae</taxon>
        <taxon>Arundineae</taxon>
        <taxon>Arundo</taxon>
    </lineage>
</organism>
<feature type="region of interest" description="Disordered" evidence="1">
    <location>
        <begin position="51"/>
        <end position="73"/>
    </location>
</feature>